<dbReference type="EMBL" id="JBHTLJ010000002">
    <property type="protein sequence ID" value="MFD1162577.1"/>
    <property type="molecule type" value="Genomic_DNA"/>
</dbReference>
<sequence length="139" mass="16203">MLRISYQLLETELVHFNIEDIGVDTTEKDTIVDFRPSIHDGFSKNENFIEFTINSKVFLKNEVCSITTSSRFRTESNMNFLDNLKNKEVIDFIARLGMISNSHLMGMFRVKSYGTNFSDFCIPIRDMSEITELLNREIK</sequence>
<reference evidence="2" key="1">
    <citation type="journal article" date="2019" name="Int. J. Syst. Evol. Microbiol.">
        <title>The Global Catalogue of Microorganisms (GCM) 10K type strain sequencing project: providing services to taxonomists for standard genome sequencing and annotation.</title>
        <authorList>
            <consortium name="The Broad Institute Genomics Platform"/>
            <consortium name="The Broad Institute Genome Sequencing Center for Infectious Disease"/>
            <person name="Wu L."/>
            <person name="Ma J."/>
        </authorList>
    </citation>
    <scope>NUCLEOTIDE SEQUENCE [LARGE SCALE GENOMIC DNA]</scope>
    <source>
        <strain evidence="2">CCUG 63246</strain>
    </source>
</reference>
<protein>
    <submittedName>
        <fullName evidence="1">Uncharacterized protein</fullName>
    </submittedName>
</protein>
<keyword evidence="2" id="KW-1185">Reference proteome</keyword>
<evidence type="ECO:0000313" key="2">
    <source>
        <dbReference type="Proteomes" id="UP001597163"/>
    </source>
</evidence>
<name>A0ABW3RCW7_9FLAO</name>
<gene>
    <name evidence="1" type="ORF">ACFQ2E_09130</name>
</gene>
<accession>A0ABW3RCW7</accession>
<dbReference type="Proteomes" id="UP001597163">
    <property type="component" value="Unassembled WGS sequence"/>
</dbReference>
<dbReference type="RefSeq" id="WP_311939037.1">
    <property type="nucleotide sequence ID" value="NZ_JAVSCK010000002.1"/>
</dbReference>
<evidence type="ECO:0000313" key="1">
    <source>
        <dbReference type="EMBL" id="MFD1162577.1"/>
    </source>
</evidence>
<organism evidence="1 2">
    <name type="scientific">Hwangdonia seohaensis</name>
    <dbReference type="NCBI Taxonomy" id="1240727"/>
    <lineage>
        <taxon>Bacteria</taxon>
        <taxon>Pseudomonadati</taxon>
        <taxon>Bacteroidota</taxon>
        <taxon>Flavobacteriia</taxon>
        <taxon>Flavobacteriales</taxon>
        <taxon>Flavobacteriaceae</taxon>
        <taxon>Hwangdonia</taxon>
    </lineage>
</organism>
<comment type="caution">
    <text evidence="1">The sequence shown here is derived from an EMBL/GenBank/DDBJ whole genome shotgun (WGS) entry which is preliminary data.</text>
</comment>
<proteinExistence type="predicted"/>